<reference evidence="3 4" key="1">
    <citation type="journal article" date="2016" name="Antonie Van Leeuwenhoek">
        <title>Lysinibacillus endophyticus sp. nov., an indole-3-acetic acid producing endophytic bacterium isolated from corn root (Zea mays cv. Xinken-5).</title>
        <authorList>
            <person name="Yu J."/>
            <person name="Guan X."/>
            <person name="Liu C."/>
            <person name="Xiang W."/>
            <person name="Yu Z."/>
            <person name="Liu X."/>
            <person name="Wang G."/>
        </authorList>
    </citation>
    <scope>NUCLEOTIDE SEQUENCE [LARGE SCALE GENOMIC DNA]</scope>
    <source>
        <strain evidence="3 4">DSM 100506</strain>
    </source>
</reference>
<sequence>MDKLLLFSFLSFPEDKSTYIPAVIELIIVVALCGLALMAIKRLSKKQELKTKELEERILRERQQNAQNQ</sequence>
<gene>
    <name evidence="3" type="ORF">D8M03_16035</name>
</gene>
<evidence type="ECO:0000313" key="3">
    <source>
        <dbReference type="EMBL" id="RKQ13512.1"/>
    </source>
</evidence>
<feature type="transmembrane region" description="Helical" evidence="2">
    <location>
        <begin position="20"/>
        <end position="40"/>
    </location>
</feature>
<accession>A0A494YTP6</accession>
<keyword evidence="2" id="KW-1133">Transmembrane helix</keyword>
<evidence type="ECO:0000256" key="2">
    <source>
        <dbReference type="SAM" id="Phobius"/>
    </source>
</evidence>
<keyword evidence="1" id="KW-0175">Coiled coil</keyword>
<feature type="coiled-coil region" evidence="1">
    <location>
        <begin position="37"/>
        <end position="69"/>
    </location>
</feature>
<keyword evidence="4" id="KW-1185">Reference proteome</keyword>
<dbReference type="AlphaFoldDB" id="A0A494YTP6"/>
<dbReference type="RefSeq" id="WP_121215805.1">
    <property type="nucleotide sequence ID" value="NZ_JAMYWW010000001.1"/>
</dbReference>
<proteinExistence type="predicted"/>
<dbReference type="EMBL" id="RBZN01000062">
    <property type="protein sequence ID" value="RKQ13512.1"/>
    <property type="molecule type" value="Genomic_DNA"/>
</dbReference>
<comment type="caution">
    <text evidence="3">The sequence shown here is derived from an EMBL/GenBank/DDBJ whole genome shotgun (WGS) entry which is preliminary data.</text>
</comment>
<evidence type="ECO:0000313" key="4">
    <source>
        <dbReference type="Proteomes" id="UP000272238"/>
    </source>
</evidence>
<keyword evidence="2" id="KW-0472">Membrane</keyword>
<organism evidence="3 4">
    <name type="scientific">Ureibacillus endophyticus</name>
    <dbReference type="NCBI Taxonomy" id="1978490"/>
    <lineage>
        <taxon>Bacteria</taxon>
        <taxon>Bacillati</taxon>
        <taxon>Bacillota</taxon>
        <taxon>Bacilli</taxon>
        <taxon>Bacillales</taxon>
        <taxon>Caryophanaceae</taxon>
        <taxon>Ureibacillus</taxon>
    </lineage>
</organism>
<name>A0A494YTP6_9BACL</name>
<keyword evidence="2" id="KW-0812">Transmembrane</keyword>
<dbReference type="OrthoDB" id="2390218at2"/>
<protein>
    <submittedName>
        <fullName evidence="3">Uncharacterized protein</fullName>
    </submittedName>
</protein>
<evidence type="ECO:0000256" key="1">
    <source>
        <dbReference type="SAM" id="Coils"/>
    </source>
</evidence>
<dbReference type="Proteomes" id="UP000272238">
    <property type="component" value="Unassembled WGS sequence"/>
</dbReference>